<dbReference type="Proteomes" id="UP000265100">
    <property type="component" value="Unplaced"/>
</dbReference>
<accession>A0AAX7U2R6</accession>
<reference evidence="1" key="2">
    <citation type="submission" date="2025-09" db="UniProtKB">
        <authorList>
            <consortium name="Ensembl"/>
        </authorList>
    </citation>
    <scope>IDENTIFICATION</scope>
</reference>
<dbReference type="AlphaFoldDB" id="A0AAX7U2R6"/>
<dbReference type="Ensembl" id="ENSACLT00000095783.1">
    <property type="protein sequence ID" value="ENSACLP00000063100.1"/>
    <property type="gene ID" value="ENSACLG00000030612.1"/>
</dbReference>
<keyword evidence="2" id="KW-1185">Reference proteome</keyword>
<sequence length="125" mass="13553">MGNSQSCHILPLTAVAHLHQVETGYIDKNTWLDWITSCPTLFTVPAPLLFWEDRPGFDCMLQLHMRERVDHDCAVLKCGQNQLCTLQCPTTGQSDTGCSGGPIRTAGCRILDGLAESNGSGHALG</sequence>
<proteinExistence type="predicted"/>
<organism evidence="1 2">
    <name type="scientific">Astatotilapia calliptera</name>
    <name type="common">Eastern happy</name>
    <name type="synonym">Chromis callipterus</name>
    <dbReference type="NCBI Taxonomy" id="8154"/>
    <lineage>
        <taxon>Eukaryota</taxon>
        <taxon>Metazoa</taxon>
        <taxon>Chordata</taxon>
        <taxon>Craniata</taxon>
        <taxon>Vertebrata</taxon>
        <taxon>Euteleostomi</taxon>
        <taxon>Actinopterygii</taxon>
        <taxon>Neopterygii</taxon>
        <taxon>Teleostei</taxon>
        <taxon>Neoteleostei</taxon>
        <taxon>Acanthomorphata</taxon>
        <taxon>Ovalentaria</taxon>
        <taxon>Cichlomorphae</taxon>
        <taxon>Cichliformes</taxon>
        <taxon>Cichlidae</taxon>
        <taxon>African cichlids</taxon>
        <taxon>Pseudocrenilabrinae</taxon>
        <taxon>Haplochromini</taxon>
        <taxon>Astatotilapia</taxon>
    </lineage>
</organism>
<evidence type="ECO:0008006" key="3">
    <source>
        <dbReference type="Google" id="ProtNLM"/>
    </source>
</evidence>
<evidence type="ECO:0000313" key="1">
    <source>
        <dbReference type="Ensembl" id="ENSACLP00000063100.1"/>
    </source>
</evidence>
<reference evidence="1" key="1">
    <citation type="submission" date="2025-08" db="UniProtKB">
        <authorList>
            <consortium name="Ensembl"/>
        </authorList>
    </citation>
    <scope>IDENTIFICATION</scope>
</reference>
<evidence type="ECO:0000313" key="2">
    <source>
        <dbReference type="Proteomes" id="UP000265100"/>
    </source>
</evidence>
<protein>
    <recommendedName>
        <fullName evidence="3">Peptidase S1 domain-containing protein</fullName>
    </recommendedName>
</protein>
<name>A0AAX7U2R6_ASTCA</name>
<dbReference type="GeneTree" id="ENSGT01110000267974"/>